<gene>
    <name evidence="1" type="ORF">AVEN_212715_1</name>
</gene>
<dbReference type="AlphaFoldDB" id="A0A4Y2KPD6"/>
<dbReference type="Proteomes" id="UP000499080">
    <property type="component" value="Unassembled WGS sequence"/>
</dbReference>
<sequence length="88" mass="9978">TDLDILSYGQMTGRTPKPAPALRISIAHQRGGHLVLEVRFSMHQIHIHGISLMESGFEPRTLRPKPRPYHNKISASDRMIANLTFDFT</sequence>
<protein>
    <submittedName>
        <fullName evidence="1">Uncharacterized protein</fullName>
    </submittedName>
</protein>
<organism evidence="1 2">
    <name type="scientific">Araneus ventricosus</name>
    <name type="common">Orbweaver spider</name>
    <name type="synonym">Epeira ventricosa</name>
    <dbReference type="NCBI Taxonomy" id="182803"/>
    <lineage>
        <taxon>Eukaryota</taxon>
        <taxon>Metazoa</taxon>
        <taxon>Ecdysozoa</taxon>
        <taxon>Arthropoda</taxon>
        <taxon>Chelicerata</taxon>
        <taxon>Arachnida</taxon>
        <taxon>Araneae</taxon>
        <taxon>Araneomorphae</taxon>
        <taxon>Entelegynae</taxon>
        <taxon>Araneoidea</taxon>
        <taxon>Araneidae</taxon>
        <taxon>Araneus</taxon>
    </lineage>
</organism>
<dbReference type="EMBL" id="BGPR01115290">
    <property type="protein sequence ID" value="GBN03507.1"/>
    <property type="molecule type" value="Genomic_DNA"/>
</dbReference>
<evidence type="ECO:0000313" key="2">
    <source>
        <dbReference type="Proteomes" id="UP000499080"/>
    </source>
</evidence>
<name>A0A4Y2KPD6_ARAVE</name>
<accession>A0A4Y2KPD6</accession>
<keyword evidence="2" id="KW-1185">Reference proteome</keyword>
<reference evidence="1 2" key="1">
    <citation type="journal article" date="2019" name="Sci. Rep.">
        <title>Orb-weaving spider Araneus ventricosus genome elucidates the spidroin gene catalogue.</title>
        <authorList>
            <person name="Kono N."/>
            <person name="Nakamura H."/>
            <person name="Ohtoshi R."/>
            <person name="Moran D.A.P."/>
            <person name="Shinohara A."/>
            <person name="Yoshida Y."/>
            <person name="Fujiwara M."/>
            <person name="Mori M."/>
            <person name="Tomita M."/>
            <person name="Arakawa K."/>
        </authorList>
    </citation>
    <scope>NUCLEOTIDE SEQUENCE [LARGE SCALE GENOMIC DNA]</scope>
</reference>
<comment type="caution">
    <text evidence="1">The sequence shown here is derived from an EMBL/GenBank/DDBJ whole genome shotgun (WGS) entry which is preliminary data.</text>
</comment>
<evidence type="ECO:0000313" key="1">
    <source>
        <dbReference type="EMBL" id="GBN03507.1"/>
    </source>
</evidence>
<proteinExistence type="predicted"/>
<feature type="non-terminal residue" evidence="1">
    <location>
        <position position="1"/>
    </location>
</feature>